<dbReference type="InterPro" id="IPR029063">
    <property type="entry name" value="SAM-dependent_MTases_sf"/>
</dbReference>
<sequence>MSRYCPICETDHEKFNSFGYIPREDALCPTCGSLERHRLSWLVIKDKIKNKDITNNNLLHIAPEKIFMEKFTNLFKENYLTADLYDKNAKIKMDITNIEYPKESFDYIYCSHVLEHIQDDKKAMGELNRVLKKDGWAILLVPIMTKGPTEEDHSINTPEERMKHYGHPDHVRNYGCDYKERLEESGWEVEVIYAEDFLTTKEIELMGITKAAGEIYFCTKKR</sequence>
<feature type="domain" description="Methyltransferase type 11" evidence="1">
    <location>
        <begin position="90"/>
        <end position="138"/>
    </location>
</feature>
<evidence type="ECO:0000313" key="5">
    <source>
        <dbReference type="EMBL" id="WNP40638.1"/>
    </source>
</evidence>
<dbReference type="EMBL" id="CP135131">
    <property type="protein sequence ID" value="WNP40638.1"/>
    <property type="molecule type" value="Genomic_DNA"/>
</dbReference>
<evidence type="ECO:0000313" key="3">
    <source>
        <dbReference type="EMBL" id="WNL32396.1"/>
    </source>
</evidence>
<keyword evidence="2" id="KW-0489">Methyltransferase</keyword>
<dbReference type="EMBL" id="CP134855">
    <property type="protein sequence ID" value="WNL32396.1"/>
    <property type="molecule type" value="Genomic_DNA"/>
</dbReference>
<organism evidence="2">
    <name type="scientific">Arcobacter sp. AZ-2023</name>
    <dbReference type="NCBI Taxonomy" id="3074453"/>
    <lineage>
        <taxon>Bacteria</taxon>
        <taxon>Pseudomonadati</taxon>
        <taxon>Campylobacterota</taxon>
        <taxon>Epsilonproteobacteria</taxon>
        <taxon>Campylobacterales</taxon>
        <taxon>Arcobacteraceae</taxon>
        <taxon>Arcobacter</taxon>
    </lineage>
</organism>
<evidence type="ECO:0000313" key="4">
    <source>
        <dbReference type="EMBL" id="WNP38546.1"/>
    </source>
</evidence>
<dbReference type="EMBL" id="CP135130">
    <property type="protein sequence ID" value="WNP38546.1"/>
    <property type="molecule type" value="Genomic_DNA"/>
</dbReference>
<dbReference type="SUPFAM" id="SSF53335">
    <property type="entry name" value="S-adenosyl-L-methionine-dependent methyltransferases"/>
    <property type="match status" value="1"/>
</dbReference>
<dbReference type="GO" id="GO:0032259">
    <property type="term" value="P:methylation"/>
    <property type="evidence" value="ECO:0007669"/>
    <property type="project" value="UniProtKB-KW"/>
</dbReference>
<dbReference type="GO" id="GO:0008757">
    <property type="term" value="F:S-adenosylmethionine-dependent methyltransferase activity"/>
    <property type="evidence" value="ECO:0007669"/>
    <property type="project" value="InterPro"/>
</dbReference>
<accession>A0AA96ICI9</accession>
<dbReference type="AlphaFoldDB" id="A0AA96ICI9"/>
<evidence type="ECO:0000313" key="2">
    <source>
        <dbReference type="EMBL" id="WNL26808.1"/>
    </source>
</evidence>
<dbReference type="CDD" id="cd02440">
    <property type="entry name" value="AdoMet_MTases"/>
    <property type="match status" value="1"/>
</dbReference>
<protein>
    <submittedName>
        <fullName evidence="2">Methyltransferase domain-containing protein</fullName>
    </submittedName>
</protein>
<keyword evidence="2" id="KW-0808">Transferase</keyword>
<dbReference type="Pfam" id="PF08241">
    <property type="entry name" value="Methyltransf_11"/>
    <property type="match status" value="1"/>
</dbReference>
<proteinExistence type="predicted"/>
<reference evidence="2" key="1">
    <citation type="submission" date="2023-09" db="EMBL/GenBank/DDBJ databases">
        <title>Arcobacter tbilisiensis sp. nov. isolated from chicken meat in Tbilisi, Georgia.</title>
        <authorList>
            <person name="Matthias R."/>
            <person name="Zautner A.E."/>
        </authorList>
    </citation>
    <scope>NUCLEOTIDE SEQUENCE</scope>
    <source>
        <strain evidence="4">LEO 101</strain>
        <strain evidence="2">LEO 49</strain>
        <strain evidence="5">LEO 50</strain>
        <strain evidence="3">LEO 53</strain>
    </source>
</reference>
<dbReference type="InterPro" id="IPR013216">
    <property type="entry name" value="Methyltransf_11"/>
</dbReference>
<gene>
    <name evidence="4" type="ORF">RJG58_02340</name>
    <name evidence="5" type="ORF">RMP69_02340</name>
    <name evidence="2" type="ORF">RMQ65_05755</name>
    <name evidence="3" type="ORF">RMQ67_02340</name>
</gene>
<dbReference type="EMBL" id="CP134853">
    <property type="protein sequence ID" value="WNL26808.1"/>
    <property type="molecule type" value="Genomic_DNA"/>
</dbReference>
<evidence type="ECO:0000259" key="1">
    <source>
        <dbReference type="Pfam" id="PF08241"/>
    </source>
</evidence>
<name>A0AA96ICI9_9BACT</name>
<dbReference type="Gene3D" id="3.40.50.150">
    <property type="entry name" value="Vaccinia Virus protein VP39"/>
    <property type="match status" value="1"/>
</dbReference>